<organism evidence="2 3">
    <name type="scientific">Helianthus annuus</name>
    <name type="common">Common sunflower</name>
    <dbReference type="NCBI Taxonomy" id="4232"/>
    <lineage>
        <taxon>Eukaryota</taxon>
        <taxon>Viridiplantae</taxon>
        <taxon>Streptophyta</taxon>
        <taxon>Embryophyta</taxon>
        <taxon>Tracheophyta</taxon>
        <taxon>Spermatophyta</taxon>
        <taxon>Magnoliopsida</taxon>
        <taxon>eudicotyledons</taxon>
        <taxon>Gunneridae</taxon>
        <taxon>Pentapetalae</taxon>
        <taxon>asterids</taxon>
        <taxon>campanulids</taxon>
        <taxon>Asterales</taxon>
        <taxon>Asteraceae</taxon>
        <taxon>Asteroideae</taxon>
        <taxon>Heliantheae alliance</taxon>
        <taxon>Heliantheae</taxon>
        <taxon>Helianthus</taxon>
    </lineage>
</organism>
<evidence type="ECO:0000313" key="3">
    <source>
        <dbReference type="Proteomes" id="UP000215914"/>
    </source>
</evidence>
<sequence length="274" mass="31794">MCNRDRITHVKTKLWHKIKFGDGAKLKVLQWGKQLPSQGEMDDLDSSDEEVLRLKRETGFQVREGGSRQHEGPRQSDYSWGVFDDDMQARVHSSQPPEYAGWETWQQSLYDQNSRLEISRERQHEEMMGFLRRADRARHISGEMELNIRAYDENQTCHYFDYYNGVPYCENPPHVDFSQLPPYEPGMPRLPMPQLHGSMWLPREYSEPHFQSSCPYRPPPYDYSARQSQQHAAQSSSSQSQQGSQGGLADIFDMSSFYEHLGGYYGGPPGPSYQ</sequence>
<feature type="region of interest" description="Disordered" evidence="1">
    <location>
        <begin position="216"/>
        <end position="249"/>
    </location>
</feature>
<proteinExistence type="predicted"/>
<feature type="region of interest" description="Disordered" evidence="1">
    <location>
        <begin position="58"/>
        <end position="79"/>
    </location>
</feature>
<gene>
    <name evidence="2" type="ORF">HanXRQr2_Chr15g0716281</name>
</gene>
<dbReference type="Proteomes" id="UP000215914">
    <property type="component" value="Unassembled WGS sequence"/>
</dbReference>
<feature type="compositionally biased region" description="Basic and acidic residues" evidence="1">
    <location>
        <begin position="65"/>
        <end position="74"/>
    </location>
</feature>
<comment type="caution">
    <text evidence="2">The sequence shown here is derived from an EMBL/GenBank/DDBJ whole genome shotgun (WGS) entry which is preliminary data.</text>
</comment>
<reference evidence="2" key="1">
    <citation type="journal article" date="2017" name="Nature">
        <title>The sunflower genome provides insights into oil metabolism, flowering and Asterid evolution.</title>
        <authorList>
            <person name="Badouin H."/>
            <person name="Gouzy J."/>
            <person name="Grassa C.J."/>
            <person name="Murat F."/>
            <person name="Staton S.E."/>
            <person name="Cottret L."/>
            <person name="Lelandais-Briere C."/>
            <person name="Owens G.L."/>
            <person name="Carrere S."/>
            <person name="Mayjonade B."/>
            <person name="Legrand L."/>
            <person name="Gill N."/>
            <person name="Kane N.C."/>
            <person name="Bowers J.E."/>
            <person name="Hubner S."/>
            <person name="Bellec A."/>
            <person name="Berard A."/>
            <person name="Berges H."/>
            <person name="Blanchet N."/>
            <person name="Boniface M.C."/>
            <person name="Brunel D."/>
            <person name="Catrice O."/>
            <person name="Chaidir N."/>
            <person name="Claudel C."/>
            <person name="Donnadieu C."/>
            <person name="Faraut T."/>
            <person name="Fievet G."/>
            <person name="Helmstetter N."/>
            <person name="King M."/>
            <person name="Knapp S.J."/>
            <person name="Lai Z."/>
            <person name="Le Paslier M.C."/>
            <person name="Lippi Y."/>
            <person name="Lorenzon L."/>
            <person name="Mandel J.R."/>
            <person name="Marage G."/>
            <person name="Marchand G."/>
            <person name="Marquand E."/>
            <person name="Bret-Mestries E."/>
            <person name="Morien E."/>
            <person name="Nambeesan S."/>
            <person name="Nguyen T."/>
            <person name="Pegot-Espagnet P."/>
            <person name="Pouilly N."/>
            <person name="Raftis F."/>
            <person name="Sallet E."/>
            <person name="Schiex T."/>
            <person name="Thomas J."/>
            <person name="Vandecasteele C."/>
            <person name="Vares D."/>
            <person name="Vear F."/>
            <person name="Vautrin S."/>
            <person name="Crespi M."/>
            <person name="Mangin B."/>
            <person name="Burke J.M."/>
            <person name="Salse J."/>
            <person name="Munos S."/>
            <person name="Vincourt P."/>
            <person name="Rieseberg L.H."/>
            <person name="Langlade N.B."/>
        </authorList>
    </citation>
    <scope>NUCLEOTIDE SEQUENCE</scope>
    <source>
        <tissue evidence="2">Leaves</tissue>
    </source>
</reference>
<name>A0A9K3E5M7_HELAN</name>
<protein>
    <submittedName>
        <fullName evidence="2">Uncharacterized protein</fullName>
    </submittedName>
</protein>
<feature type="compositionally biased region" description="Low complexity" evidence="1">
    <location>
        <begin position="224"/>
        <end position="243"/>
    </location>
</feature>
<dbReference type="AlphaFoldDB" id="A0A9K3E5M7"/>
<evidence type="ECO:0000256" key="1">
    <source>
        <dbReference type="SAM" id="MobiDB-lite"/>
    </source>
</evidence>
<reference evidence="2" key="2">
    <citation type="submission" date="2020-06" db="EMBL/GenBank/DDBJ databases">
        <title>Helianthus annuus Genome sequencing and assembly Release 2.</title>
        <authorList>
            <person name="Gouzy J."/>
            <person name="Langlade N."/>
            <person name="Munos S."/>
        </authorList>
    </citation>
    <scope>NUCLEOTIDE SEQUENCE</scope>
    <source>
        <tissue evidence="2">Leaves</tissue>
    </source>
</reference>
<evidence type="ECO:0000313" key="2">
    <source>
        <dbReference type="EMBL" id="KAF5766519.1"/>
    </source>
</evidence>
<keyword evidence="3" id="KW-1185">Reference proteome</keyword>
<dbReference type="Gramene" id="mRNA:HanXRQr2_Chr15g0716281">
    <property type="protein sequence ID" value="CDS:HanXRQr2_Chr15g0716281.1"/>
    <property type="gene ID" value="HanXRQr2_Chr15g0716281"/>
</dbReference>
<accession>A0A9K3E5M7</accession>
<dbReference type="EMBL" id="MNCJ02000330">
    <property type="protein sequence ID" value="KAF5766519.1"/>
    <property type="molecule type" value="Genomic_DNA"/>
</dbReference>